<dbReference type="InterPro" id="IPR015500">
    <property type="entry name" value="Peptidase_S8_subtilisin-rel"/>
</dbReference>
<name>A0A540VEF0_9CHLR</name>
<gene>
    <name evidence="8" type="ORF">FKZ61_13980</name>
</gene>
<evidence type="ECO:0000259" key="7">
    <source>
        <dbReference type="Pfam" id="PF13229"/>
    </source>
</evidence>
<organism evidence="8 9">
    <name type="scientific">Litorilinea aerophila</name>
    <dbReference type="NCBI Taxonomy" id="1204385"/>
    <lineage>
        <taxon>Bacteria</taxon>
        <taxon>Bacillati</taxon>
        <taxon>Chloroflexota</taxon>
        <taxon>Caldilineae</taxon>
        <taxon>Caldilineales</taxon>
        <taxon>Caldilineaceae</taxon>
        <taxon>Litorilinea</taxon>
    </lineage>
</organism>
<feature type="domain" description="Peptidase S8/S53" evidence="6">
    <location>
        <begin position="195"/>
        <end position="460"/>
    </location>
</feature>
<dbReference type="GO" id="GO:0006508">
    <property type="term" value="P:proteolysis"/>
    <property type="evidence" value="ECO:0007669"/>
    <property type="project" value="UniProtKB-KW"/>
</dbReference>
<dbReference type="InterPro" id="IPR039448">
    <property type="entry name" value="Beta_helix"/>
</dbReference>
<dbReference type="Gene3D" id="2.160.20.10">
    <property type="entry name" value="Single-stranded right-handed beta-helix, Pectin lyase-like"/>
    <property type="match status" value="1"/>
</dbReference>
<evidence type="ECO:0000256" key="3">
    <source>
        <dbReference type="ARBA" id="ARBA00022801"/>
    </source>
</evidence>
<proteinExistence type="inferred from homology"/>
<dbReference type="EMBL" id="VIGC01000017">
    <property type="protein sequence ID" value="TQE95082.1"/>
    <property type="molecule type" value="Genomic_DNA"/>
</dbReference>
<feature type="active site" description="Charge relay system" evidence="5">
    <location>
        <position position="258"/>
    </location>
</feature>
<comment type="caution">
    <text evidence="8">The sequence shown here is derived from an EMBL/GenBank/DDBJ whole genome shotgun (WGS) entry which is preliminary data.</text>
</comment>
<dbReference type="InterPro" id="IPR011050">
    <property type="entry name" value="Pectin_lyase_fold/virulence"/>
</dbReference>
<reference evidence="8 9" key="1">
    <citation type="submission" date="2019-06" db="EMBL/GenBank/DDBJ databases">
        <title>Genome sequence of Litorilinea aerophila BAA-2444.</title>
        <authorList>
            <person name="Maclea K.S."/>
            <person name="Maurais E.G."/>
            <person name="Iannazzi L.C."/>
        </authorList>
    </citation>
    <scope>NUCLEOTIDE SEQUENCE [LARGE SCALE GENOMIC DNA]</scope>
    <source>
        <strain evidence="8 9">ATCC BAA-2444</strain>
    </source>
</reference>
<dbReference type="InterPro" id="IPR012334">
    <property type="entry name" value="Pectin_lyas_fold"/>
</dbReference>
<protein>
    <submittedName>
        <fullName evidence="8">S8 family serine peptidase</fullName>
    </submittedName>
</protein>
<evidence type="ECO:0000259" key="6">
    <source>
        <dbReference type="Pfam" id="PF00082"/>
    </source>
</evidence>
<dbReference type="PRINTS" id="PR00723">
    <property type="entry name" value="SUBTILISIN"/>
</dbReference>
<dbReference type="InterPro" id="IPR015943">
    <property type="entry name" value="WD40/YVTN_repeat-like_dom_sf"/>
</dbReference>
<feature type="active site" description="Charge relay system" evidence="5">
    <location>
        <position position="410"/>
    </location>
</feature>
<evidence type="ECO:0000313" key="8">
    <source>
        <dbReference type="EMBL" id="TQE95082.1"/>
    </source>
</evidence>
<evidence type="ECO:0000256" key="5">
    <source>
        <dbReference type="PROSITE-ProRule" id="PRU01240"/>
    </source>
</evidence>
<dbReference type="PANTHER" id="PTHR43399:SF4">
    <property type="entry name" value="CELL WALL-ASSOCIATED PROTEASE"/>
    <property type="match status" value="1"/>
</dbReference>
<dbReference type="GO" id="GO:0004252">
    <property type="term" value="F:serine-type endopeptidase activity"/>
    <property type="evidence" value="ECO:0007669"/>
    <property type="project" value="UniProtKB-UniRule"/>
</dbReference>
<dbReference type="InterPro" id="IPR023827">
    <property type="entry name" value="Peptidase_S8_Asp-AS"/>
</dbReference>
<dbReference type="PROSITE" id="PS00136">
    <property type="entry name" value="SUBTILASE_ASP"/>
    <property type="match status" value="1"/>
</dbReference>
<dbReference type="SUPFAM" id="SSF51126">
    <property type="entry name" value="Pectin lyase-like"/>
    <property type="match status" value="1"/>
</dbReference>
<dbReference type="InterPro" id="IPR051048">
    <property type="entry name" value="Peptidase_S8/S53_subtilisin"/>
</dbReference>
<dbReference type="InterPro" id="IPR034204">
    <property type="entry name" value="PfSUB1-like_cat_dom"/>
</dbReference>
<keyword evidence="3 5" id="KW-0378">Hydrolase</keyword>
<dbReference type="InParanoid" id="A0A540VEF0"/>
<dbReference type="Pfam" id="PF13229">
    <property type="entry name" value="Beta_helix"/>
    <property type="match status" value="1"/>
</dbReference>
<dbReference type="InterPro" id="IPR036852">
    <property type="entry name" value="Peptidase_S8/S53_dom_sf"/>
</dbReference>
<dbReference type="SUPFAM" id="SSF63829">
    <property type="entry name" value="Calcium-dependent phosphotriesterase"/>
    <property type="match status" value="2"/>
</dbReference>
<dbReference type="Gene3D" id="2.130.10.10">
    <property type="entry name" value="YVTN repeat-like/Quinoprotein amine dehydrogenase"/>
    <property type="match status" value="1"/>
</dbReference>
<evidence type="ECO:0000256" key="1">
    <source>
        <dbReference type="ARBA" id="ARBA00011073"/>
    </source>
</evidence>
<dbReference type="Pfam" id="PF07494">
    <property type="entry name" value="Reg_prop"/>
    <property type="match status" value="1"/>
</dbReference>
<dbReference type="PROSITE" id="PS00137">
    <property type="entry name" value="SUBTILASE_HIS"/>
    <property type="match status" value="1"/>
</dbReference>
<dbReference type="InterPro" id="IPR011110">
    <property type="entry name" value="Reg_prop"/>
</dbReference>
<accession>A0A540VEF0</accession>
<dbReference type="PROSITE" id="PS51892">
    <property type="entry name" value="SUBTILASE"/>
    <property type="match status" value="1"/>
</dbReference>
<dbReference type="CDD" id="cd07473">
    <property type="entry name" value="Peptidases_S8_Subtilisin_like"/>
    <property type="match status" value="1"/>
</dbReference>
<evidence type="ECO:0000313" key="9">
    <source>
        <dbReference type="Proteomes" id="UP000317371"/>
    </source>
</evidence>
<keyword evidence="4 5" id="KW-0720">Serine protease</keyword>
<evidence type="ECO:0000256" key="2">
    <source>
        <dbReference type="ARBA" id="ARBA00022670"/>
    </source>
</evidence>
<dbReference type="SUPFAM" id="SSF52743">
    <property type="entry name" value="Subtilisin-like"/>
    <property type="match status" value="1"/>
</dbReference>
<dbReference type="SMART" id="SM00710">
    <property type="entry name" value="PbH1"/>
    <property type="match status" value="7"/>
</dbReference>
<keyword evidence="2 5" id="KW-0645">Protease</keyword>
<sequence>MVLAVAGFSALLLLSILLAVMQSEPVVASLPAQLDSTLSAVTGIETDAGTIVVSTDPWIEYARDRMIVKVRSGVDLRVQGQDGEVQASSLASTLNSLGVVDVEPLFAPAMGTVQAAQHPESSHRGLERIYRLRMTGQIPLDHALALLRTDPNVEYAEPDYVARAVRVPNDPEYPQQWYLPHVGAPNAWDATTGSNQVIIAVIDSGIDTDHPDLSGQLWVNSAEVPNNGQDDDLNGYVDDLHGWNSINDSPQIEDDNGHGTQVAGVIAASTDNGSGVAGLCWSCRLMVLKAMQSSGIANYSDIAEAIVYAASNGARIINVSLGGYADSALVRDAIQEAATTAVVVAGAGNDDSTTPFYPAAYPEVIAVASTGQNDQKSVFSNFGPWVDIAAPGELIRTTQIGGYVTVDGTSLSASMVAGVAGLLRSAHPDWSPELVKWQLLNTAFSIDSLNPTLVGQLGYGRLDAAAALGTTPQPNARVESYAIDGVSGARPEPGQSFLLALTLRNLWVPAANLVGTLTTSDPYATVTDGQGTFGSVDSGQMGSNAADPFGLTLAGNAPYNHPILFNLVLNGDNGYQLSLPFTLTVRSGEEVLGNTMYVEDTVWTADKTYILNGTVIVGQGVTLTIQPGTVIKGNPDKFIRVDGTLIARGTAEAPILFTTNSVTGTRWSGIRFTDSAMDAWFDPQGNYQGGSVLQHVIVERAAIGASLGSRAPYIADSTFQDNGMAIQVGSNGNGGSPRIERSQFTRNSTAINLQGGRPTISYNTFRNTGEGITGSGSPEVTNNIFQDNSGWAIHLWCCSDPRMTLPSIRNNVILNNGGSIYAAGFHNVDIQGNLIASNGGDIWLDVNRSVYLYSIDIAYNQEQDNYLVTWSDTDGMQNLATKFQRLGGTAQPLASPVPWQCVERATLAYNPADGSYLAASIGVPYNRGILEAKLCLQNLGISGSPTGTLNIITSTSIINTRVVYHSQSQQHILLWQGGNVDDWRLYAQALSADIAPFGNPIQIGQDLQQQEWYGPLSLYDATYDPVNDRTLVVFQGDNFSSRLWGAWIRSTSSLTVSTSFTITQDPQGRRLWNAAAAYGDGRYLVVWERGLDMGERALVGMLLNADGTPATGPITVTQNVAAYQPAVAYNSSAQEFLIAWVQGPEISSGNIHEVMVQRLNTQGALLGTPITLRTAGENDDNSYVSTPKVVYNSTRNEYLVAWIDNRQGTPAVPAFYGQRLDVNGQLLDNDWTPEDESQPSVNFLLVQPQDGIRYNTIIDNQGNGISLQGYRLRSLIISDNNLFGNKGQYEIYVEHSSPGSQNFTINATNNFWNLPTNQIAARIRDCTFDENACNTPSSTLPKVAFTPVRSEPDPEAPAFAHNVSLSPDPVGDETGLLTVDFSRPMITETMPTALFHDARRGTVAQMLDYPVQAMAVDVIGRLWVAGGWAHPGVRYYDGRDWYAQAGITGTINAIYGASNGDVWFARNDNDLRLYRLQGATVLTYTAQITPGGWMEGISSIGEDLQGNMWFGTWNGAWRYDGVQWRRFTTAEGLVHNSVMAIARDGQGRMWFRTEQGLSVFDGVTWRTYNQSSGLPTSQFSDLFADSQGRVWVALDRYDEPDWNRRKYVAMYDGAGWTFYGPSETNGLLSCEVSWLAEDARGRIWMKACSQQILVFDGQNWSQMDIQPEPGGPVIMDTRGNLWYVRDRLYVRWGGLDYSFTDGQWLSPTRFQASYDFTPQILPGSYRAEVQGAMDSEGMPAYAGTGQTFQVDFGTAVSTLRPHPPQVQAETDGRLSHLRANWTPVAGDKVDLYRYAIGSFPGGRDVLGWTYTADNQVERTDLRLQAGQSYYVVVQARSLENGLWSADGRSNAVVGGVVTEPPTELQQIYLPIVRR</sequence>
<dbReference type="OrthoDB" id="9798386at2"/>
<dbReference type="Proteomes" id="UP000317371">
    <property type="component" value="Unassembled WGS sequence"/>
</dbReference>
<dbReference type="Pfam" id="PF00082">
    <property type="entry name" value="Peptidase_S8"/>
    <property type="match status" value="1"/>
</dbReference>
<feature type="domain" description="Right handed beta helix" evidence="7">
    <location>
        <begin position="658"/>
        <end position="797"/>
    </location>
</feature>
<dbReference type="PANTHER" id="PTHR43399">
    <property type="entry name" value="SUBTILISIN-RELATED"/>
    <property type="match status" value="1"/>
</dbReference>
<comment type="similarity">
    <text evidence="1 5">Belongs to the peptidase S8 family.</text>
</comment>
<evidence type="ECO:0000256" key="4">
    <source>
        <dbReference type="ARBA" id="ARBA00022825"/>
    </source>
</evidence>
<dbReference type="InterPro" id="IPR000209">
    <property type="entry name" value="Peptidase_S8/S53_dom"/>
</dbReference>
<dbReference type="InterPro" id="IPR006626">
    <property type="entry name" value="PbH1"/>
</dbReference>
<dbReference type="Gene3D" id="3.40.50.200">
    <property type="entry name" value="Peptidase S8/S53 domain"/>
    <property type="match status" value="1"/>
</dbReference>
<keyword evidence="9" id="KW-1185">Reference proteome</keyword>
<feature type="active site" description="Charge relay system" evidence="5">
    <location>
        <position position="203"/>
    </location>
</feature>
<dbReference type="InterPro" id="IPR022398">
    <property type="entry name" value="Peptidase_S8_His-AS"/>
</dbReference>